<evidence type="ECO:0000256" key="1">
    <source>
        <dbReference type="SAM" id="MobiDB-lite"/>
    </source>
</evidence>
<feature type="domain" description="Cupin type-1" evidence="2">
    <location>
        <begin position="112"/>
        <end position="187"/>
    </location>
</feature>
<organism evidence="3 4">
    <name type="scientific">Alterirhizorhabdus solaris</name>
    <dbReference type="NCBI Taxonomy" id="2529389"/>
    <lineage>
        <taxon>Bacteria</taxon>
        <taxon>Pseudomonadati</taxon>
        <taxon>Pseudomonadota</taxon>
        <taxon>Alphaproteobacteria</taxon>
        <taxon>Sphingomonadales</taxon>
        <taxon>Rhizorhabdaceae</taxon>
        <taxon>Alterirhizorhabdus</taxon>
    </lineage>
</organism>
<dbReference type="Proteomes" id="UP000318681">
    <property type="component" value="Unassembled WGS sequence"/>
</dbReference>
<dbReference type="OrthoDB" id="1973590at2"/>
<evidence type="ECO:0000313" key="3">
    <source>
        <dbReference type="EMBL" id="TVV77495.1"/>
    </source>
</evidence>
<dbReference type="AlphaFoldDB" id="A0A558RDE6"/>
<dbReference type="GO" id="GO:0030145">
    <property type="term" value="F:manganese ion binding"/>
    <property type="evidence" value="ECO:0007669"/>
    <property type="project" value="InterPro"/>
</dbReference>
<reference evidence="3 4" key="1">
    <citation type="submission" date="2019-07" db="EMBL/GenBank/DDBJ databases">
        <title>Sphingomonas solaris sp. nov., isolated from a solar panel from Boston, Massachusetts.</title>
        <authorList>
            <person name="Tanner K."/>
            <person name="Pascual J."/>
            <person name="Mancuso C."/>
            <person name="Pereto J."/>
            <person name="Khalil A."/>
            <person name="Vilanova C."/>
        </authorList>
    </citation>
    <scope>NUCLEOTIDE SEQUENCE [LARGE SCALE GENOMIC DNA]</scope>
    <source>
        <strain evidence="3 4">R4DWN</strain>
    </source>
</reference>
<dbReference type="InterPro" id="IPR011051">
    <property type="entry name" value="RmlC_Cupin_sf"/>
</dbReference>
<name>A0A558RDE6_9SPHN</name>
<feature type="region of interest" description="Disordered" evidence="1">
    <location>
        <begin position="30"/>
        <end position="97"/>
    </location>
</feature>
<gene>
    <name evidence="3" type="ORF">FOY91_00225</name>
</gene>
<dbReference type="Gene3D" id="2.60.120.10">
    <property type="entry name" value="Jelly Rolls"/>
    <property type="match status" value="1"/>
</dbReference>
<evidence type="ECO:0000259" key="2">
    <source>
        <dbReference type="Pfam" id="PF00190"/>
    </source>
</evidence>
<comment type="caution">
    <text evidence="3">The sequence shown here is derived from an EMBL/GenBank/DDBJ whole genome shotgun (WGS) entry which is preliminary data.</text>
</comment>
<proteinExistence type="predicted"/>
<accession>A0A558RDE6</accession>
<dbReference type="InterPro" id="IPR006045">
    <property type="entry name" value="Cupin_1"/>
</dbReference>
<sequence>MLTMVYLTLQISPWSAQRAFRKAAHFMPNANPIDGAAQPDTDAGFRQRPHGHDSAKDAPSPSTPSEGPAVGSPPWSDPGAAPELAGNKPAGGVDADHPHLFHLAEAPANVFDGGGLQGGHEHNWPILKGQQGACYIARLAPGGIREPHCHPYAWEMNFVLQGRVRWTVVGPNSAQDGPFEATKGDMIFARARCATFAPSRSLFRQLIPSHLS</sequence>
<dbReference type="InterPro" id="IPR014710">
    <property type="entry name" value="RmlC-like_jellyroll"/>
</dbReference>
<dbReference type="PROSITE" id="PS00725">
    <property type="entry name" value="GERMIN"/>
    <property type="match status" value="1"/>
</dbReference>
<dbReference type="EMBL" id="VNIM01000001">
    <property type="protein sequence ID" value="TVV77495.1"/>
    <property type="molecule type" value="Genomic_DNA"/>
</dbReference>
<keyword evidence="4" id="KW-1185">Reference proteome</keyword>
<dbReference type="InterPro" id="IPR019780">
    <property type="entry name" value="Germin_Mn-BS"/>
</dbReference>
<protein>
    <submittedName>
        <fullName evidence="3">Cupin domain-containing protein</fullName>
    </submittedName>
</protein>
<dbReference type="Pfam" id="PF00190">
    <property type="entry name" value="Cupin_1"/>
    <property type="match status" value="1"/>
</dbReference>
<dbReference type="SUPFAM" id="SSF51182">
    <property type="entry name" value="RmlC-like cupins"/>
    <property type="match status" value="1"/>
</dbReference>
<evidence type="ECO:0000313" key="4">
    <source>
        <dbReference type="Proteomes" id="UP000318681"/>
    </source>
</evidence>